<feature type="transmembrane region" description="Helical" evidence="1">
    <location>
        <begin position="329"/>
        <end position="356"/>
    </location>
</feature>
<dbReference type="PANTHER" id="PTHR43592:SF15">
    <property type="entry name" value="CAAX AMINO TERMINAL PROTEASE FAMILY PROTEIN"/>
    <property type="match status" value="1"/>
</dbReference>
<feature type="domain" description="CAAX prenyl protease 2/Lysostaphin resistance protein A-like" evidence="2">
    <location>
        <begin position="302"/>
        <end position="359"/>
    </location>
</feature>
<evidence type="ECO:0000259" key="2">
    <source>
        <dbReference type="Pfam" id="PF02517"/>
    </source>
</evidence>
<feature type="transmembrane region" description="Helical" evidence="1">
    <location>
        <begin position="170"/>
        <end position="191"/>
    </location>
</feature>
<feature type="transmembrane region" description="Helical" evidence="1">
    <location>
        <begin position="247"/>
        <end position="264"/>
    </location>
</feature>
<comment type="caution">
    <text evidence="3">The sequence shown here is derived from an EMBL/GenBank/DDBJ whole genome shotgun (WGS) entry which is preliminary data.</text>
</comment>
<dbReference type="EMBL" id="NIDE01000003">
    <property type="protein sequence ID" value="OWK44465.1"/>
    <property type="molecule type" value="Genomic_DNA"/>
</dbReference>
<protein>
    <recommendedName>
        <fullName evidence="2">CAAX prenyl protease 2/Lysostaphin resistance protein A-like domain-containing protein</fullName>
    </recommendedName>
</protein>
<gene>
    <name evidence="3" type="ORF">FRUB_02397</name>
</gene>
<dbReference type="PANTHER" id="PTHR43592">
    <property type="entry name" value="CAAX AMINO TERMINAL PROTEASE"/>
    <property type="match status" value="1"/>
</dbReference>
<keyword evidence="4" id="KW-1185">Reference proteome</keyword>
<evidence type="ECO:0000256" key="1">
    <source>
        <dbReference type="SAM" id="Phobius"/>
    </source>
</evidence>
<feature type="transmembrane region" description="Helical" evidence="1">
    <location>
        <begin position="296"/>
        <end position="317"/>
    </location>
</feature>
<dbReference type="RefSeq" id="WP_088253728.1">
    <property type="nucleotide sequence ID" value="NZ_NIDE01000003.1"/>
</dbReference>
<feature type="domain" description="CAAX prenyl protease 2/Lysostaphin resistance protein A-like" evidence="2">
    <location>
        <begin position="215"/>
        <end position="282"/>
    </location>
</feature>
<feature type="transmembrane region" description="Helical" evidence="1">
    <location>
        <begin position="52"/>
        <end position="76"/>
    </location>
</feature>
<dbReference type="Pfam" id="PF02517">
    <property type="entry name" value="Rce1-like"/>
    <property type="match status" value="2"/>
</dbReference>
<proteinExistence type="predicted"/>
<keyword evidence="1" id="KW-0812">Transmembrane</keyword>
<sequence length="370" mass="38111">MPYDVLTQVRDMAAAAGLVAACAAPATAAVWALVARPLGSPVFVARPRIPAAWSFFDVLFLFVLYTAFVALAVAAISATGALRHVYGPDFPAVGDVRVPDPDSAGAVGSGAGSEAIQSRARSVRQLYGMWGTTAAVPLLLLAGLGIHTLIRGEPVRWSPRNVPGNVVFGAVVWAVATPVVYAVHFAAIALVNATGGAVDEHPLALLGPGADLFDQLFFAFAVCVMTPLVEEFLFRGLLVRWAEGERYGSWVLMAGAMGLAALPGGGREQMLTATGFVAVLAVGLAAFQWSGADRRWFPLSALNTGAAVYASAAAFAAAHSGVWPSPVPLFVLGLALGVVAARTGGISGCVVAHGLFNAVSFVYLLRGGVA</sequence>
<name>A0A225E720_9BACT</name>
<keyword evidence="1" id="KW-0472">Membrane</keyword>
<feature type="transmembrane region" description="Helical" evidence="1">
    <location>
        <begin position="271"/>
        <end position="290"/>
    </location>
</feature>
<evidence type="ECO:0000313" key="3">
    <source>
        <dbReference type="EMBL" id="OWK44465.1"/>
    </source>
</evidence>
<keyword evidence="1" id="KW-1133">Transmembrane helix</keyword>
<dbReference type="Proteomes" id="UP000214646">
    <property type="component" value="Unassembled WGS sequence"/>
</dbReference>
<feature type="transmembrane region" description="Helical" evidence="1">
    <location>
        <begin position="203"/>
        <end position="227"/>
    </location>
</feature>
<organism evidence="3 4">
    <name type="scientific">Fimbriiglobus ruber</name>
    <dbReference type="NCBI Taxonomy" id="1908690"/>
    <lineage>
        <taxon>Bacteria</taxon>
        <taxon>Pseudomonadati</taxon>
        <taxon>Planctomycetota</taxon>
        <taxon>Planctomycetia</taxon>
        <taxon>Gemmatales</taxon>
        <taxon>Gemmataceae</taxon>
        <taxon>Fimbriiglobus</taxon>
    </lineage>
</organism>
<accession>A0A225E720</accession>
<dbReference type="GO" id="GO:0004175">
    <property type="term" value="F:endopeptidase activity"/>
    <property type="evidence" value="ECO:0007669"/>
    <property type="project" value="UniProtKB-ARBA"/>
</dbReference>
<dbReference type="AlphaFoldDB" id="A0A225E720"/>
<reference evidence="4" key="1">
    <citation type="submission" date="2017-06" db="EMBL/GenBank/DDBJ databases">
        <title>Genome analysis of Fimbriiglobus ruber SP5, the first member of the order Planctomycetales with confirmed chitinolytic capability.</title>
        <authorList>
            <person name="Ravin N.V."/>
            <person name="Rakitin A.L."/>
            <person name="Ivanova A.A."/>
            <person name="Beletsky A.V."/>
            <person name="Kulichevskaya I.S."/>
            <person name="Mardanov A.V."/>
            <person name="Dedysh S.N."/>
        </authorList>
    </citation>
    <scope>NUCLEOTIDE SEQUENCE [LARGE SCALE GENOMIC DNA]</scope>
    <source>
        <strain evidence="4">SP5</strain>
    </source>
</reference>
<dbReference type="InterPro" id="IPR003675">
    <property type="entry name" value="Rce1/LyrA-like_dom"/>
</dbReference>
<evidence type="ECO:0000313" key="4">
    <source>
        <dbReference type="Proteomes" id="UP000214646"/>
    </source>
</evidence>
<dbReference type="GO" id="GO:0080120">
    <property type="term" value="P:CAAX-box protein maturation"/>
    <property type="evidence" value="ECO:0007669"/>
    <property type="project" value="UniProtKB-ARBA"/>
</dbReference>
<dbReference type="OrthoDB" id="288879at2"/>